<comment type="caution">
    <text evidence="1">The sequence shown here is derived from an EMBL/GenBank/DDBJ whole genome shotgun (WGS) entry which is preliminary data.</text>
</comment>
<protein>
    <submittedName>
        <fullName evidence="1">Uncharacterized protein</fullName>
    </submittedName>
</protein>
<dbReference type="Proteomes" id="UP000288429">
    <property type="component" value="Unassembled WGS sequence"/>
</dbReference>
<dbReference type="AlphaFoldDB" id="A0A428RTU5"/>
<gene>
    <name evidence="1" type="ORF">CDV31_017077</name>
</gene>
<feature type="non-terminal residue" evidence="1">
    <location>
        <position position="53"/>
    </location>
</feature>
<proteinExistence type="predicted"/>
<reference evidence="1 2" key="1">
    <citation type="submission" date="2017-06" db="EMBL/GenBank/DDBJ databases">
        <title>Cmopartive genomic analysis of Ambrosia Fusariam Clade fungi.</title>
        <authorList>
            <person name="Stajich J.E."/>
            <person name="Carrillo J."/>
            <person name="Kijimoto T."/>
            <person name="Eskalen A."/>
            <person name="O'Donnell K."/>
            <person name="Kasson M."/>
        </authorList>
    </citation>
    <scope>NUCLEOTIDE SEQUENCE [LARGE SCALE GENOMIC DNA]</scope>
    <source>
        <strain evidence="1 2">NRRL 20438</strain>
    </source>
</reference>
<accession>A0A428RTU5</accession>
<dbReference type="EMBL" id="NIZV01000788">
    <property type="protein sequence ID" value="RSL80958.1"/>
    <property type="molecule type" value="Genomic_DNA"/>
</dbReference>
<evidence type="ECO:0000313" key="2">
    <source>
        <dbReference type="Proteomes" id="UP000288429"/>
    </source>
</evidence>
<evidence type="ECO:0000313" key="1">
    <source>
        <dbReference type="EMBL" id="RSL80958.1"/>
    </source>
</evidence>
<name>A0A428RTU5_9HYPO</name>
<keyword evidence="2" id="KW-1185">Reference proteome</keyword>
<organism evidence="1 2">
    <name type="scientific">Fusarium ambrosium</name>
    <dbReference type="NCBI Taxonomy" id="131363"/>
    <lineage>
        <taxon>Eukaryota</taxon>
        <taxon>Fungi</taxon>
        <taxon>Dikarya</taxon>
        <taxon>Ascomycota</taxon>
        <taxon>Pezizomycotina</taxon>
        <taxon>Sordariomycetes</taxon>
        <taxon>Hypocreomycetidae</taxon>
        <taxon>Hypocreales</taxon>
        <taxon>Nectriaceae</taxon>
        <taxon>Fusarium</taxon>
        <taxon>Fusarium solani species complex</taxon>
    </lineage>
</organism>
<sequence length="53" mass="5955">MDMTRVTEAPELAHLAAQVREDTLRPLDGHDNPGVFEDTEAIKGLREAFKAKY</sequence>